<keyword evidence="1" id="KW-0732">Signal</keyword>
<dbReference type="Proteomes" id="UP000219467">
    <property type="component" value="Unassembled WGS sequence"/>
</dbReference>
<dbReference type="Pfam" id="PF02643">
    <property type="entry name" value="DUF192"/>
    <property type="match status" value="1"/>
</dbReference>
<dbReference type="InterPro" id="IPR003795">
    <property type="entry name" value="DUF192"/>
</dbReference>
<dbReference type="EMBL" id="OAOQ01000011">
    <property type="protein sequence ID" value="SNX71874.1"/>
    <property type="molecule type" value="Genomic_DNA"/>
</dbReference>
<protein>
    <recommendedName>
        <fullName evidence="4">DUF192 domain-containing protein</fullName>
    </recommendedName>
</protein>
<proteinExistence type="predicted"/>
<evidence type="ECO:0000256" key="1">
    <source>
        <dbReference type="SAM" id="SignalP"/>
    </source>
</evidence>
<dbReference type="RefSeq" id="WP_097030901.1">
    <property type="nucleotide sequence ID" value="NZ_OAOQ01000011.1"/>
</dbReference>
<evidence type="ECO:0000313" key="2">
    <source>
        <dbReference type="EMBL" id="SNX71874.1"/>
    </source>
</evidence>
<organism evidence="2 3">
    <name type="scientific">Cereibacter ovatus</name>
    <dbReference type="NCBI Taxonomy" id="439529"/>
    <lineage>
        <taxon>Bacteria</taxon>
        <taxon>Pseudomonadati</taxon>
        <taxon>Pseudomonadota</taxon>
        <taxon>Alphaproteobacteria</taxon>
        <taxon>Rhodobacterales</taxon>
        <taxon>Paracoccaceae</taxon>
        <taxon>Cereibacter</taxon>
    </lineage>
</organism>
<dbReference type="InterPro" id="IPR038695">
    <property type="entry name" value="Saro_0823-like_sf"/>
</dbReference>
<evidence type="ECO:0000313" key="3">
    <source>
        <dbReference type="Proteomes" id="UP000219467"/>
    </source>
</evidence>
<dbReference type="AlphaFoldDB" id="A0A285CWF2"/>
<dbReference type="PANTHER" id="PTHR37953:SF1">
    <property type="entry name" value="UPF0127 PROTEIN MJ1496"/>
    <property type="match status" value="1"/>
</dbReference>
<feature type="signal peptide" evidence="1">
    <location>
        <begin position="1"/>
        <end position="33"/>
    </location>
</feature>
<sequence length="169" mass="17576">MGSGGAAVSATGRVRSALCGLALVLWAGAGAQAACAPESVDLRTPSGSVLRFTIELADTPAERAKGLMFRESLPRSAGMLFLFDRPQVASFWMRNTLIPLDMIFVGADGTVTHVHSEAVPGDLTPIRGGDGIQSVLEINGGLARRLGIVPGSVLRHPALDQATAAWPCD</sequence>
<name>A0A285CWF2_9RHOB</name>
<dbReference type="OrthoDB" id="9808290at2"/>
<keyword evidence="3" id="KW-1185">Reference proteome</keyword>
<feature type="chain" id="PRO_5012199579" description="DUF192 domain-containing protein" evidence="1">
    <location>
        <begin position="34"/>
        <end position="169"/>
    </location>
</feature>
<reference evidence="3" key="1">
    <citation type="submission" date="2017-08" db="EMBL/GenBank/DDBJ databases">
        <authorList>
            <person name="Varghese N."/>
            <person name="Submissions S."/>
        </authorList>
    </citation>
    <scope>NUCLEOTIDE SEQUENCE [LARGE SCALE GENOMIC DNA]</scope>
    <source>
        <strain evidence="3">JA234</strain>
    </source>
</reference>
<dbReference type="Gene3D" id="2.60.120.1140">
    <property type="entry name" value="Protein of unknown function DUF192"/>
    <property type="match status" value="1"/>
</dbReference>
<dbReference type="PANTHER" id="PTHR37953">
    <property type="entry name" value="UPF0127 PROTEIN MJ1496"/>
    <property type="match status" value="1"/>
</dbReference>
<gene>
    <name evidence="2" type="ORF">SAMN05878503_11110</name>
</gene>
<accession>A0A285CWF2</accession>
<evidence type="ECO:0008006" key="4">
    <source>
        <dbReference type="Google" id="ProtNLM"/>
    </source>
</evidence>